<keyword evidence="2" id="KW-1185">Reference proteome</keyword>
<dbReference type="AlphaFoldDB" id="A0A4C2ES25"/>
<dbReference type="EMBL" id="BIXZ01000007">
    <property type="protein sequence ID" value="GCF15383.1"/>
    <property type="molecule type" value="Genomic_DNA"/>
</dbReference>
<evidence type="ECO:0000313" key="1">
    <source>
        <dbReference type="EMBL" id="GCF15383.1"/>
    </source>
</evidence>
<evidence type="ECO:0000313" key="2">
    <source>
        <dbReference type="Proteomes" id="UP000304382"/>
    </source>
</evidence>
<dbReference type="Proteomes" id="UP000304382">
    <property type="component" value="Unassembled WGS sequence"/>
</dbReference>
<sequence>MHPNVAEIPAELRLEVRPVGLREWPTAASSALDLALDRGFGWGVCRLCRCRLARARGRSLQFRLAVRTVEGFALAVTSTTSFTEALDVFTVALGR</sequence>
<accession>A0A4C2ES25</accession>
<protein>
    <submittedName>
        <fullName evidence="1">Uncharacterized protein</fullName>
    </submittedName>
</protein>
<comment type="caution">
    <text evidence="1">The sequence shown here is derived from an EMBL/GenBank/DDBJ whole genome shotgun (WGS) entry which is preliminary data.</text>
</comment>
<organism evidence="1 2">
    <name type="scientific">Haloarcula mannanilytica</name>
    <dbReference type="NCBI Taxonomy" id="2509225"/>
    <lineage>
        <taxon>Archaea</taxon>
        <taxon>Methanobacteriati</taxon>
        <taxon>Methanobacteriota</taxon>
        <taxon>Stenosarchaea group</taxon>
        <taxon>Halobacteria</taxon>
        <taxon>Halobacteriales</taxon>
        <taxon>Haloarculaceae</taxon>
        <taxon>Haloarcula</taxon>
    </lineage>
</organism>
<reference evidence="1 2" key="1">
    <citation type="submission" date="2019-02" db="EMBL/GenBank/DDBJ databases">
        <title>Haloarcula mannanilyticum sp. nov., a mannan degrading haloarchaeon isolated from commercial salt.</title>
        <authorList>
            <person name="Enomoto S."/>
            <person name="Shimane Y."/>
            <person name="Kamekura M."/>
            <person name="Ito T."/>
            <person name="Moriya O."/>
            <person name="Ihara K."/>
            <person name="Takahashi-Ando N."/>
            <person name="Fukushima Y."/>
            <person name="Yoshida Y."/>
            <person name="Usama R."/>
            <person name="Takai K."/>
            <person name="Minegishi H."/>
        </authorList>
    </citation>
    <scope>NUCLEOTIDE SEQUENCE [LARGE SCALE GENOMIC DNA]</scope>
    <source>
        <strain evidence="1 2">MD130-1</strain>
    </source>
</reference>
<proteinExistence type="predicted"/>
<gene>
    <name evidence="1" type="ORF">Harman_33180</name>
</gene>
<name>A0A4C2ES25_9EURY</name>